<protein>
    <submittedName>
        <fullName evidence="1">Uncharacterized protein</fullName>
    </submittedName>
</protein>
<organism evidence="1">
    <name type="scientific">marine metagenome</name>
    <dbReference type="NCBI Taxonomy" id="408172"/>
    <lineage>
        <taxon>unclassified sequences</taxon>
        <taxon>metagenomes</taxon>
        <taxon>ecological metagenomes</taxon>
    </lineage>
</organism>
<evidence type="ECO:0000313" key="1">
    <source>
        <dbReference type="EMBL" id="SVB21742.1"/>
    </source>
</evidence>
<reference evidence="1" key="1">
    <citation type="submission" date="2018-05" db="EMBL/GenBank/DDBJ databases">
        <authorList>
            <person name="Lanie J.A."/>
            <person name="Ng W.-L."/>
            <person name="Kazmierczak K.M."/>
            <person name="Andrzejewski T.M."/>
            <person name="Davidsen T.M."/>
            <person name="Wayne K.J."/>
            <person name="Tettelin H."/>
            <person name="Glass J.I."/>
            <person name="Rusch D."/>
            <person name="Podicherti R."/>
            <person name="Tsui H.-C.T."/>
            <person name="Winkler M.E."/>
        </authorList>
    </citation>
    <scope>NUCLEOTIDE SEQUENCE</scope>
</reference>
<dbReference type="EMBL" id="UINC01033061">
    <property type="protein sequence ID" value="SVB21742.1"/>
    <property type="molecule type" value="Genomic_DNA"/>
</dbReference>
<name>A0A382C7H9_9ZZZZ</name>
<dbReference type="AlphaFoldDB" id="A0A382C7H9"/>
<gene>
    <name evidence="1" type="ORF">METZ01_LOCUS174596</name>
</gene>
<proteinExistence type="predicted"/>
<accession>A0A382C7H9</accession>
<sequence length="55" mass="6472">MEPERHSLSENELRQAIAQFLFDEEKTEITNGTMELTIYENNTVDVILHEDIQVH</sequence>